<name>A0AAN7Z8R0_9PEZI</name>
<sequence length="72" mass="7536">MGSTEKFTVSWRDPALASCNSATRAWSMRYTTYRAASRGGGAGFPGAGGSTPTLNRTVMSKGVAFAKASRKV</sequence>
<dbReference type="AlphaFoldDB" id="A0AAN7Z8R0"/>
<organism evidence="1 2">
    <name type="scientific">Xylaria bambusicola</name>
    <dbReference type="NCBI Taxonomy" id="326684"/>
    <lineage>
        <taxon>Eukaryota</taxon>
        <taxon>Fungi</taxon>
        <taxon>Dikarya</taxon>
        <taxon>Ascomycota</taxon>
        <taxon>Pezizomycotina</taxon>
        <taxon>Sordariomycetes</taxon>
        <taxon>Xylariomycetidae</taxon>
        <taxon>Xylariales</taxon>
        <taxon>Xylariaceae</taxon>
        <taxon>Xylaria</taxon>
    </lineage>
</organism>
<accession>A0AAN7Z8R0</accession>
<keyword evidence="2" id="KW-1185">Reference proteome</keyword>
<evidence type="ECO:0000313" key="2">
    <source>
        <dbReference type="Proteomes" id="UP001305414"/>
    </source>
</evidence>
<evidence type="ECO:0000313" key="1">
    <source>
        <dbReference type="EMBL" id="KAK5628806.1"/>
    </source>
</evidence>
<proteinExistence type="predicted"/>
<reference evidence="1 2" key="1">
    <citation type="submission" date="2023-10" db="EMBL/GenBank/DDBJ databases">
        <title>Draft genome sequence of Xylaria bambusicola isolate GMP-LS, the root and basal stem rot pathogen of sugarcane in Indonesia.</title>
        <authorList>
            <person name="Selvaraj P."/>
            <person name="Muralishankar V."/>
            <person name="Muruganantham S."/>
            <person name="Sp S."/>
            <person name="Haryani S."/>
            <person name="Lau K.J.X."/>
            <person name="Naqvi N.I."/>
        </authorList>
    </citation>
    <scope>NUCLEOTIDE SEQUENCE [LARGE SCALE GENOMIC DNA]</scope>
    <source>
        <strain evidence="1">GMP-LS</strain>
    </source>
</reference>
<dbReference type="EMBL" id="JAWHQM010000009">
    <property type="protein sequence ID" value="KAK5628806.1"/>
    <property type="molecule type" value="Genomic_DNA"/>
</dbReference>
<dbReference type="Proteomes" id="UP001305414">
    <property type="component" value="Unassembled WGS sequence"/>
</dbReference>
<gene>
    <name evidence="1" type="ORF">RRF57_004521</name>
</gene>
<protein>
    <submittedName>
        <fullName evidence="1">Uncharacterized protein</fullName>
    </submittedName>
</protein>
<comment type="caution">
    <text evidence="1">The sequence shown here is derived from an EMBL/GenBank/DDBJ whole genome shotgun (WGS) entry which is preliminary data.</text>
</comment>